<evidence type="ECO:0000256" key="5">
    <source>
        <dbReference type="ARBA" id="ARBA00022840"/>
    </source>
</evidence>
<keyword evidence="7 9" id="KW-0030">Aminoacyl-tRNA synthetase</keyword>
<comment type="catalytic activity">
    <reaction evidence="8 9">
        <text>tRNA(Trp) + L-tryptophan + ATP = L-tryptophyl-tRNA(Trp) + AMP + diphosphate + H(+)</text>
        <dbReference type="Rhea" id="RHEA:24080"/>
        <dbReference type="Rhea" id="RHEA-COMP:9671"/>
        <dbReference type="Rhea" id="RHEA-COMP:9705"/>
        <dbReference type="ChEBI" id="CHEBI:15378"/>
        <dbReference type="ChEBI" id="CHEBI:30616"/>
        <dbReference type="ChEBI" id="CHEBI:33019"/>
        <dbReference type="ChEBI" id="CHEBI:57912"/>
        <dbReference type="ChEBI" id="CHEBI:78442"/>
        <dbReference type="ChEBI" id="CHEBI:78535"/>
        <dbReference type="ChEBI" id="CHEBI:456215"/>
        <dbReference type="EC" id="6.1.1.2"/>
    </reaction>
</comment>
<dbReference type="GO" id="GO:0006436">
    <property type="term" value="P:tryptophanyl-tRNA aminoacylation"/>
    <property type="evidence" value="ECO:0007669"/>
    <property type="project" value="UniProtKB-UniRule"/>
</dbReference>
<comment type="similarity">
    <text evidence="1 9 10">Belongs to the class-I aminoacyl-tRNA synthetase family.</text>
</comment>
<dbReference type="NCBIfam" id="NF009207">
    <property type="entry name" value="PRK12556.1"/>
    <property type="match status" value="1"/>
</dbReference>
<dbReference type="PRINTS" id="PR01039">
    <property type="entry name" value="TRNASYNTHTRP"/>
</dbReference>
<evidence type="ECO:0000256" key="7">
    <source>
        <dbReference type="ARBA" id="ARBA00023146"/>
    </source>
</evidence>
<protein>
    <recommendedName>
        <fullName evidence="9">Tryptophan--tRNA ligase</fullName>
        <ecNumber evidence="9">6.1.1.2</ecNumber>
    </recommendedName>
    <alternativeName>
        <fullName evidence="9">Tryptophanyl-tRNA synthetase</fullName>
        <shortName evidence="9">TrpRS</shortName>
    </alternativeName>
</protein>
<dbReference type="InterPro" id="IPR002305">
    <property type="entry name" value="aa-tRNA-synth_Ic"/>
</dbReference>
<dbReference type="PROSITE" id="PS00178">
    <property type="entry name" value="AA_TRNA_LIGASE_I"/>
    <property type="match status" value="1"/>
</dbReference>
<feature type="binding site" evidence="9">
    <location>
        <position position="196"/>
    </location>
    <ligand>
        <name>ATP</name>
        <dbReference type="ChEBI" id="CHEBI:30616"/>
    </ligand>
</feature>
<dbReference type="STRING" id="247490.KSU1_C1160"/>
<dbReference type="GO" id="GO:0005829">
    <property type="term" value="C:cytosol"/>
    <property type="evidence" value="ECO:0007669"/>
    <property type="project" value="TreeGrafter"/>
</dbReference>
<comment type="function">
    <text evidence="9">Catalyzes the attachment of tryptophan to tRNA(Trp).</text>
</comment>
<evidence type="ECO:0000256" key="6">
    <source>
        <dbReference type="ARBA" id="ARBA00022917"/>
    </source>
</evidence>
<evidence type="ECO:0000256" key="1">
    <source>
        <dbReference type="ARBA" id="ARBA00005594"/>
    </source>
</evidence>
<dbReference type="SUPFAM" id="SSF52374">
    <property type="entry name" value="Nucleotidylyl transferase"/>
    <property type="match status" value="1"/>
</dbReference>
<keyword evidence="2 9" id="KW-0963">Cytoplasm</keyword>
<dbReference type="CDD" id="cd00806">
    <property type="entry name" value="TrpRS_core"/>
    <property type="match status" value="1"/>
</dbReference>
<keyword evidence="6 9" id="KW-0648">Protein biosynthesis</keyword>
<comment type="subcellular location">
    <subcellularLocation>
        <location evidence="9">Cytoplasm</location>
    </subcellularLocation>
</comment>
<comment type="subunit">
    <text evidence="9">Homodimer.</text>
</comment>
<feature type="binding site" evidence="9">
    <location>
        <begin position="157"/>
        <end position="159"/>
    </location>
    <ligand>
        <name>ATP</name>
        <dbReference type="ChEBI" id="CHEBI:30616"/>
    </ligand>
</feature>
<proteinExistence type="inferred from homology"/>
<dbReference type="OrthoDB" id="9801042at2"/>
<feature type="binding site" evidence="9">
    <location>
        <begin position="19"/>
        <end position="20"/>
    </location>
    <ligand>
        <name>ATP</name>
        <dbReference type="ChEBI" id="CHEBI:30616"/>
    </ligand>
</feature>
<feature type="short sequence motif" description="'HIGH' region" evidence="9">
    <location>
        <begin position="12"/>
        <end position="20"/>
    </location>
</feature>
<dbReference type="PANTHER" id="PTHR43766:SF1">
    <property type="entry name" value="TRYPTOPHAN--TRNA LIGASE, MITOCHONDRIAL"/>
    <property type="match status" value="1"/>
</dbReference>
<dbReference type="AlphaFoldDB" id="I3IM11"/>
<keyword evidence="3 9" id="KW-0436">Ligase</keyword>
<feature type="binding site" evidence="9">
    <location>
        <begin position="203"/>
        <end position="207"/>
    </location>
    <ligand>
        <name>ATP</name>
        <dbReference type="ChEBI" id="CHEBI:30616"/>
    </ligand>
</feature>
<dbReference type="FunFam" id="1.10.240.10:FF:000005">
    <property type="entry name" value="Tryptophan--tRNA ligase"/>
    <property type="match status" value="1"/>
</dbReference>
<dbReference type="eggNOG" id="COG0180">
    <property type="taxonomic scope" value="Bacteria"/>
</dbReference>
<dbReference type="PANTHER" id="PTHR43766">
    <property type="entry name" value="TRYPTOPHAN--TRNA LIGASE, MITOCHONDRIAL"/>
    <property type="match status" value="1"/>
</dbReference>
<keyword evidence="12" id="KW-1185">Reference proteome</keyword>
<dbReference type="FunFam" id="3.40.50.620:FF:000144">
    <property type="entry name" value="Tryptophan--tRNA ligase"/>
    <property type="match status" value="1"/>
</dbReference>
<evidence type="ECO:0000313" key="12">
    <source>
        <dbReference type="Proteomes" id="UP000002985"/>
    </source>
</evidence>
<dbReference type="Gene3D" id="3.40.50.620">
    <property type="entry name" value="HUPs"/>
    <property type="match status" value="1"/>
</dbReference>
<dbReference type="InterPro" id="IPR024109">
    <property type="entry name" value="Trp-tRNA-ligase_bac-type"/>
</dbReference>
<dbReference type="InterPro" id="IPR050203">
    <property type="entry name" value="Trp-tRNA_synthetase"/>
</dbReference>
<dbReference type="GO" id="GO:0004830">
    <property type="term" value="F:tryptophan-tRNA ligase activity"/>
    <property type="evidence" value="ECO:0007669"/>
    <property type="project" value="UniProtKB-UniRule"/>
</dbReference>
<dbReference type="NCBIfam" id="TIGR00233">
    <property type="entry name" value="trpS"/>
    <property type="match status" value="1"/>
</dbReference>
<organism evidence="11 12">
    <name type="scientific">Candidatus Jettenia caeni</name>
    <dbReference type="NCBI Taxonomy" id="247490"/>
    <lineage>
        <taxon>Bacteria</taxon>
        <taxon>Pseudomonadati</taxon>
        <taxon>Planctomycetota</taxon>
        <taxon>Candidatus Brocadiia</taxon>
        <taxon>Candidatus Brocadiales</taxon>
        <taxon>Candidatus Brocadiaceae</taxon>
        <taxon>Candidatus Jettenia</taxon>
    </lineage>
</organism>
<evidence type="ECO:0000256" key="3">
    <source>
        <dbReference type="ARBA" id="ARBA00022598"/>
    </source>
</evidence>
<dbReference type="Proteomes" id="UP000002985">
    <property type="component" value="Unassembled WGS sequence"/>
</dbReference>
<feature type="short sequence motif" description="'KMSKS' region" evidence="9">
    <location>
        <begin position="203"/>
        <end position="207"/>
    </location>
</feature>
<evidence type="ECO:0000313" key="11">
    <source>
        <dbReference type="EMBL" id="GAB62756.1"/>
    </source>
</evidence>
<evidence type="ECO:0000256" key="2">
    <source>
        <dbReference type="ARBA" id="ARBA00022490"/>
    </source>
</evidence>
<evidence type="ECO:0000256" key="10">
    <source>
        <dbReference type="RuleBase" id="RU363036"/>
    </source>
</evidence>
<feature type="binding site" evidence="9">
    <location>
        <begin position="11"/>
        <end position="13"/>
    </location>
    <ligand>
        <name>ATP</name>
        <dbReference type="ChEBI" id="CHEBI:30616"/>
    </ligand>
</feature>
<evidence type="ECO:0000256" key="8">
    <source>
        <dbReference type="ARBA" id="ARBA00049929"/>
    </source>
</evidence>
<dbReference type="EMBL" id="BAFH01000003">
    <property type="protein sequence ID" value="GAB62756.1"/>
    <property type="molecule type" value="Genomic_DNA"/>
</dbReference>
<feature type="binding site" evidence="9">
    <location>
        <position position="145"/>
    </location>
    <ligand>
        <name>L-tryptophan</name>
        <dbReference type="ChEBI" id="CHEBI:57912"/>
    </ligand>
</feature>
<dbReference type="GO" id="GO:0005524">
    <property type="term" value="F:ATP binding"/>
    <property type="evidence" value="ECO:0007669"/>
    <property type="project" value="UniProtKB-UniRule"/>
</dbReference>
<gene>
    <name evidence="9" type="primary">trpS</name>
    <name evidence="11" type="ORF">KSU1_C1160</name>
</gene>
<name>I3IM11_9BACT</name>
<keyword evidence="4 9" id="KW-0547">Nucleotide-binding</keyword>
<comment type="caution">
    <text evidence="11">The sequence shown here is derived from an EMBL/GenBank/DDBJ whole genome shotgun (WGS) entry which is preliminary data.</text>
</comment>
<dbReference type="InterPro" id="IPR014729">
    <property type="entry name" value="Rossmann-like_a/b/a_fold"/>
</dbReference>
<accession>I3IM11</accession>
<evidence type="ECO:0000256" key="9">
    <source>
        <dbReference type="HAMAP-Rule" id="MF_00140"/>
    </source>
</evidence>
<sequence length="333" mass="37886">MKKKIVLTGIKPTGSPHLGNYLGAIKPALALAQDEHYQSMYFIADYHALTAIKEPKYFHHLCYEVAATWIALGLNTDKVIFYRQSDIPEIFELTWILACLTPKGLMNRAHAYKAAVAQNLESEISDIDSGINMGLYNYPILMAADILLFQTDFVPVGKDQIQHIEITNDIAQSFNTTYQEIFKLPKYLIQEETASLPGLDGRKMSKSYDNTIPLFVSPEQLRKRIFRIKTDSTPPAEPKDPTTSTLFLIYKEFASPEQGESMRNQYLKGIAWADVKQELFEMLNSFLGKYREVYNQMMADQQKLDTLLKEGGQKARSLAIPLMEKVRKAIGRL</sequence>
<dbReference type="HAMAP" id="MF_00140_B">
    <property type="entry name" value="Trp_tRNA_synth_B"/>
    <property type="match status" value="1"/>
</dbReference>
<reference evidence="11 12" key="1">
    <citation type="journal article" date="2012" name="FEBS Lett.">
        <title>Anammox organism KSU-1 expresses a NirK-type copper-containing nitrite reductase instead of a NirS-type with cytochrome cd1.</title>
        <authorList>
            <person name="Hira D."/>
            <person name="Toh H."/>
            <person name="Migita C.T."/>
            <person name="Okubo H."/>
            <person name="Nishiyama T."/>
            <person name="Hattori M."/>
            <person name="Furukawa K."/>
            <person name="Fujii T."/>
        </authorList>
    </citation>
    <scope>NUCLEOTIDE SEQUENCE [LARGE SCALE GENOMIC DNA]</scope>
</reference>
<dbReference type="InterPro" id="IPR002306">
    <property type="entry name" value="Trp-tRNA-ligase"/>
</dbReference>
<dbReference type="EC" id="6.1.1.2" evidence="9"/>
<dbReference type="Pfam" id="PF00579">
    <property type="entry name" value="tRNA-synt_1b"/>
    <property type="match status" value="1"/>
</dbReference>
<evidence type="ECO:0000256" key="4">
    <source>
        <dbReference type="ARBA" id="ARBA00022741"/>
    </source>
</evidence>
<keyword evidence="5 9" id="KW-0067">ATP-binding</keyword>
<dbReference type="Gene3D" id="1.10.240.10">
    <property type="entry name" value="Tyrosyl-Transfer RNA Synthetase"/>
    <property type="match status" value="1"/>
</dbReference>
<dbReference type="InterPro" id="IPR001412">
    <property type="entry name" value="aa-tRNA-synth_I_CS"/>
</dbReference>